<reference evidence="3 4" key="1">
    <citation type="submission" date="2024-11" db="EMBL/GenBank/DDBJ databases">
        <authorList>
            <person name="Heng Y.C."/>
            <person name="Lim A.C.H."/>
            <person name="Lee J.K.Y."/>
            <person name="Kittelmann S."/>
        </authorList>
    </citation>
    <scope>NUCLEOTIDE SEQUENCE [LARGE SCALE GENOMIC DNA]</scope>
    <source>
        <strain evidence="3 4">WILCCON 0202</strain>
    </source>
</reference>
<dbReference type="SUPFAM" id="SSF47413">
    <property type="entry name" value="lambda repressor-like DNA-binding domains"/>
    <property type="match status" value="1"/>
</dbReference>
<sequence>MEFLNPGEKVKNIRKLLGLKQEKLEEIGVSRNFISMVEHEKRKLNKKTAAKVLNVFQNQAKELDIDLDIDVKYLLTTAAEEATSYCREKINLELSMDEIEQLIELCNKYKIVVDILPNLYMKKADILFDKTIYNEAFVEYYNALEIFKDNKDKDNKALVFNKLGKCKLNTLDFTESLAYFIRSYNLSTECNNLTIKKHTLFNLAIIYGRLDKLEEAHAYINNYISLCDSSNDLYDIIQAEVLRAVYYAREGKFNKSIDTYLEILVKETQIKDATLALIYNNLGSDYLEINDLENSIECFNRAQHLRETRDASKLCRTLIDKSKVFIKNKLSIEAIKLLNEGLDMAIIYSDLEYIISGFNLLEEIYTSLHDDNALNLLYTKVLYILKSKANNQYLANVYTKICLNSLIHDSRNEKSPEFKNKLIDLSIFLNKSLNFTKNDFQ</sequence>
<gene>
    <name evidence="3" type="ORF">ACJDUH_10040</name>
</gene>
<dbReference type="Proteomes" id="UP001623661">
    <property type="component" value="Unassembled WGS sequence"/>
</dbReference>
<dbReference type="InterPro" id="IPR001387">
    <property type="entry name" value="Cro/C1-type_HTH"/>
</dbReference>
<dbReference type="InterPro" id="IPR010982">
    <property type="entry name" value="Lambda_DNA-bd_dom_sf"/>
</dbReference>
<dbReference type="InterPro" id="IPR019734">
    <property type="entry name" value="TPR_rpt"/>
</dbReference>
<protein>
    <submittedName>
        <fullName evidence="3">Helix-turn-helix domain-containing protein</fullName>
    </submittedName>
</protein>
<evidence type="ECO:0000313" key="3">
    <source>
        <dbReference type="EMBL" id="MFL0268447.1"/>
    </source>
</evidence>
<proteinExistence type="predicted"/>
<name>A0ABW8TRT1_9CLOT</name>
<evidence type="ECO:0000313" key="4">
    <source>
        <dbReference type="Proteomes" id="UP001623661"/>
    </source>
</evidence>
<dbReference type="PROSITE" id="PS50943">
    <property type="entry name" value="HTH_CROC1"/>
    <property type="match status" value="1"/>
</dbReference>
<feature type="repeat" description="TPR" evidence="1">
    <location>
        <begin position="276"/>
        <end position="309"/>
    </location>
</feature>
<evidence type="ECO:0000256" key="1">
    <source>
        <dbReference type="PROSITE-ProRule" id="PRU00339"/>
    </source>
</evidence>
<comment type="caution">
    <text evidence="3">The sequence shown here is derived from an EMBL/GenBank/DDBJ whole genome shotgun (WGS) entry which is preliminary data.</text>
</comment>
<accession>A0ABW8TRT1</accession>
<dbReference type="EMBL" id="JBJHZY010000002">
    <property type="protein sequence ID" value="MFL0268447.1"/>
    <property type="molecule type" value="Genomic_DNA"/>
</dbReference>
<dbReference type="CDD" id="cd00093">
    <property type="entry name" value="HTH_XRE"/>
    <property type="match status" value="1"/>
</dbReference>
<dbReference type="Gene3D" id="1.10.260.40">
    <property type="entry name" value="lambda repressor-like DNA-binding domains"/>
    <property type="match status" value="1"/>
</dbReference>
<dbReference type="SMART" id="SM00028">
    <property type="entry name" value="TPR"/>
    <property type="match status" value="5"/>
</dbReference>
<dbReference type="InterPro" id="IPR011990">
    <property type="entry name" value="TPR-like_helical_dom_sf"/>
</dbReference>
<dbReference type="PROSITE" id="PS50005">
    <property type="entry name" value="TPR"/>
    <property type="match status" value="1"/>
</dbReference>
<dbReference type="SUPFAM" id="SSF48452">
    <property type="entry name" value="TPR-like"/>
    <property type="match status" value="1"/>
</dbReference>
<dbReference type="Gene3D" id="1.25.40.10">
    <property type="entry name" value="Tetratricopeptide repeat domain"/>
    <property type="match status" value="2"/>
</dbReference>
<dbReference type="Pfam" id="PF01381">
    <property type="entry name" value="HTH_3"/>
    <property type="match status" value="1"/>
</dbReference>
<keyword evidence="1" id="KW-0802">TPR repeat</keyword>
<evidence type="ECO:0000259" key="2">
    <source>
        <dbReference type="PROSITE" id="PS50943"/>
    </source>
</evidence>
<dbReference type="SMART" id="SM00530">
    <property type="entry name" value="HTH_XRE"/>
    <property type="match status" value="1"/>
</dbReference>
<keyword evidence="4" id="KW-1185">Reference proteome</keyword>
<feature type="domain" description="HTH cro/C1-type" evidence="2">
    <location>
        <begin position="10"/>
        <end position="63"/>
    </location>
</feature>
<dbReference type="RefSeq" id="WP_406765079.1">
    <property type="nucleotide sequence ID" value="NZ_JBJHZY010000002.1"/>
</dbReference>
<organism evidence="3 4">
    <name type="scientific">Candidatus Clostridium radicumherbarum</name>
    <dbReference type="NCBI Taxonomy" id="3381662"/>
    <lineage>
        <taxon>Bacteria</taxon>
        <taxon>Bacillati</taxon>
        <taxon>Bacillota</taxon>
        <taxon>Clostridia</taxon>
        <taxon>Eubacteriales</taxon>
        <taxon>Clostridiaceae</taxon>
        <taxon>Clostridium</taxon>
    </lineage>
</organism>